<evidence type="ECO:0000256" key="15">
    <source>
        <dbReference type="RuleBase" id="RU003848"/>
    </source>
</evidence>
<comment type="function">
    <text evidence="10 14">F(1)F(0) ATP synthase produces ATP from ADP in the presence of a proton or sodium gradient. F-type ATPases consist of two structural domains, F(1) containing the extramembraneous catalytic core and F(0) containing the membrane proton channel, linked together by a central stalk and a peripheral stalk. During catalysis, ATP synthesis in the catalytic domain of F(1) is coupled via a rotary mechanism of the central stalk subunits to proton translocation.</text>
</comment>
<feature type="coiled-coil region" evidence="16">
    <location>
        <begin position="79"/>
        <end position="113"/>
    </location>
</feature>
<keyword evidence="4 14" id="KW-0375">Hydrogen ion transport</keyword>
<evidence type="ECO:0000256" key="10">
    <source>
        <dbReference type="ARBA" id="ARBA00025198"/>
    </source>
</evidence>
<dbReference type="Proteomes" id="UP000057158">
    <property type="component" value="Chromosome"/>
</dbReference>
<evidence type="ECO:0000256" key="16">
    <source>
        <dbReference type="SAM" id="Coils"/>
    </source>
</evidence>
<evidence type="ECO:0000256" key="5">
    <source>
        <dbReference type="ARBA" id="ARBA00022989"/>
    </source>
</evidence>
<dbReference type="CDD" id="cd06503">
    <property type="entry name" value="ATP-synt_Fo_b"/>
    <property type="match status" value="1"/>
</dbReference>
<dbReference type="InterPro" id="IPR005864">
    <property type="entry name" value="ATP_synth_F0_bsu_bac"/>
</dbReference>
<keyword evidence="17" id="KW-0732">Signal</keyword>
<dbReference type="GO" id="GO:0045259">
    <property type="term" value="C:proton-transporting ATP synthase complex"/>
    <property type="evidence" value="ECO:0007669"/>
    <property type="project" value="UniProtKB-KW"/>
</dbReference>
<dbReference type="KEGG" id="des:DSOUD_3583"/>
<evidence type="ECO:0000256" key="13">
    <source>
        <dbReference type="ARBA" id="ARBA00037847"/>
    </source>
</evidence>
<dbReference type="GO" id="GO:0012505">
    <property type="term" value="C:endomembrane system"/>
    <property type="evidence" value="ECO:0007669"/>
    <property type="project" value="UniProtKB-SubCell"/>
</dbReference>
<evidence type="ECO:0000256" key="9">
    <source>
        <dbReference type="ARBA" id="ARBA00023310"/>
    </source>
</evidence>
<evidence type="ECO:0000256" key="11">
    <source>
        <dbReference type="ARBA" id="ARBA00025614"/>
    </source>
</evidence>
<dbReference type="PANTHER" id="PTHR34264:SF3">
    <property type="entry name" value="ATP SYNTHASE SUBUNIT B, CHLOROPLASTIC"/>
    <property type="match status" value="1"/>
</dbReference>
<name>A0A0M4D9S6_9BACT</name>
<evidence type="ECO:0000256" key="14">
    <source>
        <dbReference type="HAMAP-Rule" id="MF_01398"/>
    </source>
</evidence>
<evidence type="ECO:0000256" key="7">
    <source>
        <dbReference type="ARBA" id="ARBA00023078"/>
    </source>
</evidence>
<dbReference type="NCBIfam" id="TIGR01144">
    <property type="entry name" value="ATP_synt_b"/>
    <property type="match status" value="1"/>
</dbReference>
<keyword evidence="7" id="KW-0793">Thylakoid</keyword>
<keyword evidence="8 14" id="KW-0472">Membrane</keyword>
<dbReference type="AlphaFoldDB" id="A0A0M4D9S6"/>
<dbReference type="PANTHER" id="PTHR34264">
    <property type="entry name" value="ATP SYNTHASE SUBUNIT B, CHLOROPLASTIC"/>
    <property type="match status" value="1"/>
</dbReference>
<keyword evidence="16" id="KW-0175">Coiled coil</keyword>
<accession>A0A0M4D9S6</accession>
<comment type="similarity">
    <text evidence="14 15">Belongs to the ATPase B chain family.</text>
</comment>
<keyword evidence="1 14" id="KW-0813">Transport</keyword>
<feature type="signal peptide" evidence="17">
    <location>
        <begin position="1"/>
        <end position="31"/>
    </location>
</feature>
<dbReference type="Pfam" id="PF00430">
    <property type="entry name" value="ATP-synt_B"/>
    <property type="match status" value="1"/>
</dbReference>
<dbReference type="GO" id="GO:0046933">
    <property type="term" value="F:proton-transporting ATP synthase activity, rotational mechanism"/>
    <property type="evidence" value="ECO:0007669"/>
    <property type="project" value="UniProtKB-UniRule"/>
</dbReference>
<keyword evidence="2 14" id="KW-0138">CF(0)</keyword>
<evidence type="ECO:0000256" key="1">
    <source>
        <dbReference type="ARBA" id="ARBA00022448"/>
    </source>
</evidence>
<gene>
    <name evidence="14 18" type="primary">atpF</name>
    <name evidence="18" type="ORF">DSOUD_3583</name>
</gene>
<keyword evidence="14" id="KW-1003">Cell membrane</keyword>
<evidence type="ECO:0000256" key="3">
    <source>
        <dbReference type="ARBA" id="ARBA00022692"/>
    </source>
</evidence>
<evidence type="ECO:0000313" key="19">
    <source>
        <dbReference type="Proteomes" id="UP000057158"/>
    </source>
</evidence>
<comment type="subunit">
    <text evidence="14">F-type ATPases have 2 components, F(1) - the catalytic core - and F(0) - the membrane proton channel. F(1) has five subunits: alpha(3), beta(3), gamma(1), delta(1), epsilon(1). F(0) has three main subunits: a(1), b(2) and c(10-14). The alpha and beta chains form an alternating ring which encloses part of the gamma chain. F(1) is attached to F(0) by a central stalk formed by the gamma and epsilon chains, while a peripheral stalk is formed by the delta and b chains.</text>
</comment>
<dbReference type="STRING" id="1603606.DSOUD_3583"/>
<dbReference type="PATRIC" id="fig|1603606.3.peg.3858"/>
<evidence type="ECO:0000256" key="6">
    <source>
        <dbReference type="ARBA" id="ARBA00023065"/>
    </source>
</evidence>
<keyword evidence="19" id="KW-1185">Reference proteome</keyword>
<evidence type="ECO:0000256" key="2">
    <source>
        <dbReference type="ARBA" id="ARBA00022547"/>
    </source>
</evidence>
<organism evidence="18 19">
    <name type="scientific">Desulfuromonas soudanensis</name>
    <dbReference type="NCBI Taxonomy" id="1603606"/>
    <lineage>
        <taxon>Bacteria</taxon>
        <taxon>Pseudomonadati</taxon>
        <taxon>Thermodesulfobacteriota</taxon>
        <taxon>Desulfuromonadia</taxon>
        <taxon>Desulfuromonadales</taxon>
        <taxon>Desulfuromonadaceae</taxon>
        <taxon>Desulfuromonas</taxon>
    </lineage>
</organism>
<comment type="function">
    <text evidence="11">Component of the F(0) channel, it forms part of the peripheral stalk, linking F(1) to F(0). The b'-subunit is a diverged and duplicated form of b found in plants and photosynthetic bacteria.</text>
</comment>
<dbReference type="InterPro" id="IPR002146">
    <property type="entry name" value="ATP_synth_b/b'su_bac/chlpt"/>
</dbReference>
<keyword evidence="3 14" id="KW-0812">Transmembrane</keyword>
<evidence type="ECO:0000256" key="8">
    <source>
        <dbReference type="ARBA" id="ARBA00023136"/>
    </source>
</evidence>
<feature type="chain" id="PRO_5005792028" description="ATP synthase subunit b" evidence="17">
    <location>
        <begin position="32"/>
        <end position="202"/>
    </location>
</feature>
<evidence type="ECO:0000256" key="12">
    <source>
        <dbReference type="ARBA" id="ARBA00026054"/>
    </source>
</evidence>
<keyword evidence="6 14" id="KW-0406">Ion transport</keyword>
<proteinExistence type="inferred from homology"/>
<protein>
    <recommendedName>
        <fullName evidence="14">ATP synthase subunit b</fullName>
    </recommendedName>
    <alternativeName>
        <fullName evidence="14">ATP synthase F(0) sector subunit b</fullName>
    </alternativeName>
    <alternativeName>
        <fullName evidence="14">ATPase subunit I</fullName>
    </alternativeName>
    <alternativeName>
        <fullName evidence="14">F-type ATPase subunit b</fullName>
        <shortName evidence="14">F-ATPase subunit b</shortName>
    </alternativeName>
</protein>
<comment type="subcellular location">
    <subcellularLocation>
        <location evidence="14">Cell membrane</location>
        <topology evidence="14">Single-pass membrane protein</topology>
    </subcellularLocation>
    <subcellularLocation>
        <location evidence="13">Endomembrane system</location>
        <topology evidence="13">Single-pass membrane protein</topology>
    </subcellularLocation>
</comment>
<keyword evidence="9 14" id="KW-0066">ATP synthesis</keyword>
<dbReference type="GO" id="GO:0005886">
    <property type="term" value="C:plasma membrane"/>
    <property type="evidence" value="ECO:0007669"/>
    <property type="project" value="UniProtKB-SubCell"/>
</dbReference>
<evidence type="ECO:0000256" key="17">
    <source>
        <dbReference type="SAM" id="SignalP"/>
    </source>
</evidence>
<evidence type="ECO:0000256" key="4">
    <source>
        <dbReference type="ARBA" id="ARBA00022781"/>
    </source>
</evidence>
<comment type="subunit">
    <text evidence="12">F-type ATPases have 2 components, F(1) - the catalytic core - and F(0) - the membrane proton channel. F(1) has five subunits: alpha(3), beta(3), gamma(1), delta(1), epsilon(1). F(0) has four main subunits: a(1), b(2) and c(10-14). The alpha and beta chains form an alternating ring which encloses part of the gamma chain. F(1) is attached to F(0) by a central stalk formed by the gamma and epsilon chains, while a peripheral stalk is formed by the delta and b chains.</text>
</comment>
<dbReference type="EMBL" id="CP010802">
    <property type="protein sequence ID" value="ALC18297.1"/>
    <property type="molecule type" value="Genomic_DNA"/>
</dbReference>
<keyword evidence="5 14" id="KW-1133">Transmembrane helix</keyword>
<feature type="transmembrane region" description="Helical" evidence="14">
    <location>
        <begin position="49"/>
        <end position="68"/>
    </location>
</feature>
<sequence length="202" mass="22318">MTICRDMKMKKGNLVALATVAFLALATAALASTGGEGHAVDGGVLLKDFLYRCFNFAVTFGILAYFITKPIRKGLAGRREGIAQALAQAETARQEAEAKFAEYDGKLAKASAEIEEIYAEIRREGELEREKILLNAREMAEKIKQEAEKTAAHEVTKACSELRQETARMAVSLAENLLKRDFTADDNTRLVNEYMHKVGELN</sequence>
<evidence type="ECO:0000313" key="18">
    <source>
        <dbReference type="EMBL" id="ALC18297.1"/>
    </source>
</evidence>
<reference evidence="18 19" key="1">
    <citation type="submission" date="2015-07" db="EMBL/GenBank/DDBJ databases">
        <title>Isolation and Genomic Characterization of a Novel Halophilic Metal-Reducing Deltaproteobacterium from the Deep Subsurface.</title>
        <authorList>
            <person name="Badalamenti J.P."/>
            <person name="Summers Z.M."/>
            <person name="Gralnick J.A."/>
            <person name="Bond D.R."/>
        </authorList>
    </citation>
    <scope>NUCLEOTIDE SEQUENCE [LARGE SCALE GENOMIC DNA]</scope>
    <source>
        <strain evidence="18 19">WTL</strain>
    </source>
</reference>
<dbReference type="HAMAP" id="MF_01398">
    <property type="entry name" value="ATP_synth_b_bprime"/>
    <property type="match status" value="1"/>
</dbReference>